<accession>A0A6N7W299</accession>
<reference evidence="1 2" key="1">
    <citation type="submission" date="2019-08" db="EMBL/GenBank/DDBJ databases">
        <title>In-depth cultivation of the pig gut microbiome towards novel bacterial diversity and tailored functional studies.</title>
        <authorList>
            <person name="Wylensek D."/>
            <person name="Hitch T.C.A."/>
            <person name="Clavel T."/>
        </authorList>
    </citation>
    <scope>NUCLEOTIDE SEQUENCE [LARGE SCALE GENOMIC DNA]</scope>
    <source>
        <strain evidence="1 2">WCA-389-WT-23B</strain>
    </source>
</reference>
<gene>
    <name evidence="1" type="ORF">FYJ45_14055</name>
</gene>
<organism evidence="1 2">
    <name type="scientific">Eisenbergiella porci</name>
    <dbReference type="NCBI Taxonomy" id="2652274"/>
    <lineage>
        <taxon>Bacteria</taxon>
        <taxon>Bacillati</taxon>
        <taxon>Bacillota</taxon>
        <taxon>Clostridia</taxon>
        <taxon>Lachnospirales</taxon>
        <taxon>Lachnospiraceae</taxon>
        <taxon>Eisenbergiella</taxon>
    </lineage>
</organism>
<comment type="caution">
    <text evidence="1">The sequence shown here is derived from an EMBL/GenBank/DDBJ whole genome shotgun (WGS) entry which is preliminary data.</text>
</comment>
<name>A0A6N7W299_9FIRM</name>
<dbReference type="GeneID" id="86054171"/>
<evidence type="ECO:0000313" key="2">
    <source>
        <dbReference type="Proteomes" id="UP000436047"/>
    </source>
</evidence>
<dbReference type="RefSeq" id="WP_154465175.1">
    <property type="nucleotide sequence ID" value="NZ_JAXDZL010000043.1"/>
</dbReference>
<keyword evidence="2" id="KW-1185">Reference proteome</keyword>
<evidence type="ECO:0000313" key="1">
    <source>
        <dbReference type="EMBL" id="MSS89369.1"/>
    </source>
</evidence>
<proteinExistence type="predicted"/>
<dbReference type="EMBL" id="VUMI01000021">
    <property type="protein sequence ID" value="MSS89369.1"/>
    <property type="molecule type" value="Genomic_DNA"/>
</dbReference>
<dbReference type="Proteomes" id="UP000436047">
    <property type="component" value="Unassembled WGS sequence"/>
</dbReference>
<dbReference type="Pfam" id="PF19952">
    <property type="entry name" value="DUF6414"/>
    <property type="match status" value="1"/>
</dbReference>
<protein>
    <submittedName>
        <fullName evidence="1">Uncharacterized protein</fullName>
    </submittedName>
</protein>
<sequence>MAVKKVKPKKMIKVVYFDEGSATDFIYVLAGGKSSDKKEHIVTKTTEIAAGAEAEASKSASIFSMLTAKVGIDGNADFSREGSTIITKAIENGAAMFIKR</sequence>
<dbReference type="InterPro" id="IPR045633">
    <property type="entry name" value="DUF6414"/>
</dbReference>
<dbReference type="AlphaFoldDB" id="A0A6N7W299"/>